<dbReference type="GeneTree" id="ENSGT00510000049322"/>
<dbReference type="EMBL" id="AGCU01106277">
    <property type="status" value="NOT_ANNOTATED_CDS"/>
    <property type="molecule type" value="Genomic_DNA"/>
</dbReference>
<evidence type="ECO:0000256" key="2">
    <source>
        <dbReference type="SAM" id="Phobius"/>
    </source>
</evidence>
<dbReference type="STRING" id="13735.ENSPSIP00000014725"/>
<dbReference type="InterPro" id="IPR036116">
    <property type="entry name" value="FN3_sf"/>
</dbReference>
<evidence type="ECO:0000313" key="5">
    <source>
        <dbReference type="Ensembl" id="ENSPSIP00000014725.1"/>
    </source>
</evidence>
<evidence type="ECO:0000256" key="1">
    <source>
        <dbReference type="SAM" id="MobiDB-lite"/>
    </source>
</evidence>
<evidence type="ECO:0000259" key="4">
    <source>
        <dbReference type="Pfam" id="PF09294"/>
    </source>
</evidence>
<dbReference type="SUPFAM" id="SSF49265">
    <property type="entry name" value="Fibronectin type III"/>
    <property type="match status" value="2"/>
</dbReference>
<evidence type="ECO:0000313" key="6">
    <source>
        <dbReference type="Proteomes" id="UP000007267"/>
    </source>
</evidence>
<organism evidence="5 6">
    <name type="scientific">Pelodiscus sinensis</name>
    <name type="common">Chinese softshell turtle</name>
    <name type="synonym">Trionyx sinensis</name>
    <dbReference type="NCBI Taxonomy" id="13735"/>
    <lineage>
        <taxon>Eukaryota</taxon>
        <taxon>Metazoa</taxon>
        <taxon>Chordata</taxon>
        <taxon>Craniata</taxon>
        <taxon>Vertebrata</taxon>
        <taxon>Euteleostomi</taxon>
        <taxon>Archelosauria</taxon>
        <taxon>Testudinata</taxon>
        <taxon>Testudines</taxon>
        <taxon>Cryptodira</taxon>
        <taxon>Trionychia</taxon>
        <taxon>Trionychidae</taxon>
        <taxon>Pelodiscus</taxon>
    </lineage>
</organism>
<feature type="transmembrane region" description="Helical" evidence="2">
    <location>
        <begin position="242"/>
        <end position="262"/>
    </location>
</feature>
<reference evidence="6" key="2">
    <citation type="journal article" date="2013" name="Nat. Genet.">
        <title>The draft genomes of soft-shell turtle and green sea turtle yield insights into the development and evolution of the turtle-specific body plan.</title>
        <authorList>
            <person name="Wang Z."/>
            <person name="Pascual-Anaya J."/>
            <person name="Zadissa A."/>
            <person name="Li W."/>
            <person name="Niimura Y."/>
            <person name="Huang Z."/>
            <person name="Li C."/>
            <person name="White S."/>
            <person name="Xiong Z."/>
            <person name="Fang D."/>
            <person name="Wang B."/>
            <person name="Ming Y."/>
            <person name="Chen Y."/>
            <person name="Zheng Y."/>
            <person name="Kuraku S."/>
            <person name="Pignatelli M."/>
            <person name="Herrero J."/>
            <person name="Beal K."/>
            <person name="Nozawa M."/>
            <person name="Li Q."/>
            <person name="Wang J."/>
            <person name="Zhang H."/>
            <person name="Yu L."/>
            <person name="Shigenobu S."/>
            <person name="Wang J."/>
            <person name="Liu J."/>
            <person name="Flicek P."/>
            <person name="Searle S."/>
            <person name="Wang J."/>
            <person name="Kuratani S."/>
            <person name="Yin Y."/>
            <person name="Aken B."/>
            <person name="Zhang G."/>
            <person name="Irie N."/>
        </authorList>
    </citation>
    <scope>NUCLEOTIDE SEQUENCE [LARGE SCALE GENOMIC DNA]</scope>
    <source>
        <strain evidence="6">Daiwa-1</strain>
    </source>
</reference>
<dbReference type="AlphaFoldDB" id="K7G364"/>
<sequence length="499" mass="56061">MAVLIGPLCFCQFVYLSIFTTTLYSLAETSLINSPQKLTMNSQNFQHILSWEAGNNTTVPTYYHVQYIALSSKKEWKDAEECSNTTRLFCNLTKEYDDYENSYIALLKSFTEHGVFNLSSPDFSPYRATYLGPPIVNLTACPGCINVTVKLPAVYLKEKSLIDIYKKLDYSTTVESSDRKEKIPFRNETSEECFSYVIRSLRLNTNYCVSVAVTASLNSHSIPSALKCIITKSTTRKGDGTIPILSGGLVSFVLGVLLIGLYKGGFICLKSGPWPKVLETTNTLHCSVHVPDPEIVCSVQIIHKEIIKKEWEYCDDDDDDDSGSDSENSDEYTKRGILGRIVNSHAKSNTFVQQSIDCASAESSSQAIKLLDSDAENSEEDQSVIKENESTSKVLFHPSSEVNHSSTSDLRNSACFNINLSTVMLRDPEKTWDESTTLVTHQEDEVDLQDYCAFEEFESKPFTNIDYSKRPDCHNSSHEWQKPSVSDESDTSDSEYIRR</sequence>
<reference evidence="5" key="4">
    <citation type="submission" date="2025-09" db="UniProtKB">
        <authorList>
            <consortium name="Ensembl"/>
        </authorList>
    </citation>
    <scope>IDENTIFICATION</scope>
</reference>
<dbReference type="GO" id="GO:0005886">
    <property type="term" value="C:plasma membrane"/>
    <property type="evidence" value="ECO:0007669"/>
    <property type="project" value="TreeGrafter"/>
</dbReference>
<dbReference type="KEGG" id="pss:102462520"/>
<dbReference type="Ensembl" id="ENSPSIT00000014795.1">
    <property type="protein sequence ID" value="ENSPSIP00000014725.1"/>
    <property type="gene ID" value="ENSPSIG00000013150.1"/>
</dbReference>
<feature type="region of interest" description="Disordered" evidence="1">
    <location>
        <begin position="472"/>
        <end position="499"/>
    </location>
</feature>
<evidence type="ECO:0000259" key="3">
    <source>
        <dbReference type="Pfam" id="PF01108"/>
    </source>
</evidence>
<reference evidence="6" key="1">
    <citation type="submission" date="2011-10" db="EMBL/GenBank/DDBJ databases">
        <authorList>
            <consortium name="Soft-shell Turtle Genome Consortium"/>
        </authorList>
    </citation>
    <scope>NUCLEOTIDE SEQUENCE [LARGE SCALE GENOMIC DNA]</scope>
    <source>
        <strain evidence="6">Daiwa-1</strain>
    </source>
</reference>
<proteinExistence type="predicted"/>
<dbReference type="RefSeq" id="XP_006126100.1">
    <property type="nucleotide sequence ID" value="XM_006126038.3"/>
</dbReference>
<dbReference type="Pfam" id="PF01108">
    <property type="entry name" value="Tissue_fac"/>
    <property type="match status" value="1"/>
</dbReference>
<dbReference type="Gene3D" id="2.60.40.10">
    <property type="entry name" value="Immunoglobulins"/>
    <property type="match status" value="2"/>
</dbReference>
<dbReference type="Pfam" id="PF09294">
    <property type="entry name" value="Interfer-bind"/>
    <property type="match status" value="1"/>
</dbReference>
<dbReference type="eggNOG" id="ENOG502S60E">
    <property type="taxonomic scope" value="Eukaryota"/>
</dbReference>
<dbReference type="InterPro" id="IPR003961">
    <property type="entry name" value="FN3_dom"/>
</dbReference>
<dbReference type="OrthoDB" id="8947665at2759"/>
<dbReference type="Proteomes" id="UP000007267">
    <property type="component" value="Unassembled WGS sequence"/>
</dbReference>
<name>K7G364_PELSI</name>
<reference evidence="5" key="3">
    <citation type="submission" date="2025-08" db="UniProtKB">
        <authorList>
            <consortium name="Ensembl"/>
        </authorList>
    </citation>
    <scope>IDENTIFICATION</scope>
</reference>
<dbReference type="InterPro" id="IPR015373">
    <property type="entry name" value="Interferon/interleukin_rcp_dom"/>
</dbReference>
<dbReference type="GO" id="GO:0042018">
    <property type="term" value="F:interleukin-22 receptor activity"/>
    <property type="evidence" value="ECO:0007669"/>
    <property type="project" value="TreeGrafter"/>
</dbReference>
<dbReference type="PANTHER" id="PTHR20859:SF84">
    <property type="entry name" value="INTERFERON ALPHA_BETA RECEPTOR 2"/>
    <property type="match status" value="1"/>
</dbReference>
<keyword evidence="6" id="KW-1185">Reference proteome</keyword>
<dbReference type="InterPro" id="IPR050650">
    <property type="entry name" value="Type-II_Cytokine-TF_Rcpt"/>
</dbReference>
<feature type="domain" description="Fibronectin type-III" evidence="3">
    <location>
        <begin position="14"/>
        <end position="113"/>
    </location>
</feature>
<accession>K7G364</accession>
<dbReference type="InterPro" id="IPR013783">
    <property type="entry name" value="Ig-like_fold"/>
</dbReference>
<dbReference type="CTD" id="3455"/>
<keyword evidence="2" id="KW-0472">Membrane</keyword>
<dbReference type="HOGENOM" id="CLU_036195_0_0_1"/>
<feature type="compositionally biased region" description="Basic and acidic residues" evidence="1">
    <location>
        <begin position="472"/>
        <end position="481"/>
    </location>
</feature>
<dbReference type="PANTHER" id="PTHR20859">
    <property type="entry name" value="INTERFERON/INTERLEUKIN RECEPTOR"/>
    <property type="match status" value="1"/>
</dbReference>
<protein>
    <submittedName>
        <fullName evidence="5">Interferon alpha and beta receptor subunit 2</fullName>
    </submittedName>
</protein>
<feature type="domain" description="Interferon/interleukin receptor" evidence="4">
    <location>
        <begin position="129"/>
        <end position="231"/>
    </location>
</feature>
<gene>
    <name evidence="5" type="primary">IFNAR2</name>
</gene>
<keyword evidence="2" id="KW-0812">Transmembrane</keyword>
<keyword evidence="2" id="KW-1133">Transmembrane helix</keyword>